<dbReference type="AlphaFoldDB" id="A0A1E5LEV4"/>
<evidence type="ECO:0000313" key="3">
    <source>
        <dbReference type="Proteomes" id="UP000095209"/>
    </source>
</evidence>
<evidence type="ECO:0000256" key="1">
    <source>
        <dbReference type="SAM" id="Phobius"/>
    </source>
</evidence>
<feature type="transmembrane region" description="Helical" evidence="1">
    <location>
        <begin position="220"/>
        <end position="239"/>
    </location>
</feature>
<protein>
    <submittedName>
        <fullName evidence="2">Beta-carotene 15,15'-monooxygenase</fullName>
    </submittedName>
</protein>
<feature type="transmembrane region" description="Helical" evidence="1">
    <location>
        <begin position="69"/>
        <end position="88"/>
    </location>
</feature>
<organism evidence="2 3">
    <name type="scientific">Bacillus solimangrovi</name>
    <dbReference type="NCBI Taxonomy" id="1305675"/>
    <lineage>
        <taxon>Bacteria</taxon>
        <taxon>Bacillati</taxon>
        <taxon>Bacillota</taxon>
        <taxon>Bacilli</taxon>
        <taxon>Bacillales</taxon>
        <taxon>Bacillaceae</taxon>
        <taxon>Bacillus</taxon>
    </lineage>
</organism>
<dbReference type="EMBL" id="MJEH01000024">
    <property type="protein sequence ID" value="OEH92613.1"/>
    <property type="molecule type" value="Genomic_DNA"/>
</dbReference>
<reference evidence="2 3" key="1">
    <citation type="submission" date="2016-08" db="EMBL/GenBank/DDBJ databases">
        <title>Genome of Bacillus solimangrovi GH2-4.</title>
        <authorList>
            <person name="Lim S."/>
            <person name="Kim B.-C."/>
        </authorList>
    </citation>
    <scope>NUCLEOTIDE SEQUENCE [LARGE SCALE GENOMIC DNA]</scope>
    <source>
        <strain evidence="2 3">GH2-4</strain>
    </source>
</reference>
<feature type="transmembrane region" description="Helical" evidence="1">
    <location>
        <begin position="12"/>
        <end position="30"/>
    </location>
</feature>
<feature type="transmembrane region" description="Helical" evidence="1">
    <location>
        <begin position="42"/>
        <end position="62"/>
    </location>
</feature>
<accession>A0A1E5LEV4</accession>
<name>A0A1E5LEV4_9BACI</name>
<keyword evidence="2" id="KW-0503">Monooxygenase</keyword>
<feature type="transmembrane region" description="Helical" evidence="1">
    <location>
        <begin position="100"/>
        <end position="124"/>
    </location>
</feature>
<keyword evidence="1" id="KW-0812">Transmembrane</keyword>
<keyword evidence="1" id="KW-1133">Transmembrane helix</keyword>
<feature type="transmembrane region" description="Helical" evidence="1">
    <location>
        <begin position="193"/>
        <end position="214"/>
    </location>
</feature>
<proteinExistence type="predicted"/>
<keyword evidence="1" id="KW-0472">Membrane</keyword>
<keyword evidence="3" id="KW-1185">Reference proteome</keyword>
<comment type="caution">
    <text evidence="2">The sequence shown here is derived from an EMBL/GenBank/DDBJ whole genome shotgun (WGS) entry which is preliminary data.</text>
</comment>
<dbReference type="GO" id="GO:0004497">
    <property type="term" value="F:monooxygenase activity"/>
    <property type="evidence" value="ECO:0007669"/>
    <property type="project" value="UniProtKB-KW"/>
</dbReference>
<dbReference type="STRING" id="1305675.BFG57_15050"/>
<dbReference type="Proteomes" id="UP000095209">
    <property type="component" value="Unassembled WGS sequence"/>
</dbReference>
<gene>
    <name evidence="2" type="ORF">BFG57_15050</name>
</gene>
<keyword evidence="2" id="KW-0560">Oxidoreductase</keyword>
<evidence type="ECO:0000313" key="2">
    <source>
        <dbReference type="EMBL" id="OEH92613.1"/>
    </source>
</evidence>
<sequence length="352" mass="40470">MVLQREKKNYIWISLLILVLLCNFLLYRSSLPSLIVPEKAKWIIFGSLFDLAVVLPLLVLAINRKKNFLIRRFIILMAGGIILTRFIIPTEFFKPYVEISYIGFAIEGVVLLLELSLIVTMIRYMPAVIQQIRLSNESLLFSFATAIEEKVNTRPIIQVVTSELLLFYYAFASWRKSLPTGPNYFTLYKNSSLIPLQIMLIHAIILETIGIHWWLHNQSILLSIILLILNVYSIVFFIGDIQALRLNPLKITNDDLYISLGLTKRMVLPLNNIALVTTDKQSLEKKLEKETTIEFIARDLEAVHPHVILELKNPCNATLMMGMKKTYTKVALRLDDPAKFIETLKARMSEKC</sequence>